<reference evidence="2 3" key="2">
    <citation type="journal article" date="2015" name="Biomed. Res. Int.">
        <title>Effects of Arsenite Resistance on the Growth and Functional Gene Expression of Leptospirillum ferriphilum and Acidithiobacillus thiooxidans in Pure Culture and Coculture.</title>
        <authorList>
            <person name="Jiang H."/>
            <person name="Liang Y."/>
            <person name="Yin H."/>
            <person name="Xiao Y."/>
            <person name="Guo X."/>
            <person name="Xu Y."/>
            <person name="Hu Q."/>
            <person name="Liu H."/>
            <person name="Liu X."/>
        </authorList>
    </citation>
    <scope>NUCLEOTIDE SEQUENCE [LARGE SCALE GENOMIC DNA]</scope>
    <source>
        <strain evidence="2 3">YSK</strain>
    </source>
</reference>
<dbReference type="HOGENOM" id="CLU_1155290_0_0_0"/>
<dbReference type="RefSeq" id="WP_023525002.1">
    <property type="nucleotide sequence ID" value="NZ_CP007243.1"/>
</dbReference>
<protein>
    <recommendedName>
        <fullName evidence="4">Lipoprotein</fullName>
    </recommendedName>
</protein>
<dbReference type="EMBL" id="CP007243">
    <property type="protein sequence ID" value="AIA31911.1"/>
    <property type="molecule type" value="Genomic_DNA"/>
</dbReference>
<keyword evidence="1" id="KW-0732">Signal</keyword>
<evidence type="ECO:0000256" key="1">
    <source>
        <dbReference type="SAM" id="SignalP"/>
    </source>
</evidence>
<feature type="chain" id="PRO_5001581907" description="Lipoprotein" evidence="1">
    <location>
        <begin position="22"/>
        <end position="240"/>
    </location>
</feature>
<accession>A0A059Y2V5</accession>
<name>A0A059Y2V5_9BACT</name>
<reference evidence="3" key="1">
    <citation type="submission" date="2014-02" db="EMBL/GenBank/DDBJ databases">
        <title>Complete genome sequence and comparative genomic analysis of the nitrogen-fixing bacterium Leptospirillum ferriphilum YSK.</title>
        <authorList>
            <person name="Guo X."/>
            <person name="Yin H."/>
            <person name="Liang Y."/>
            <person name="Hu Q."/>
            <person name="Ma L."/>
            <person name="Xiao Y."/>
            <person name="Zhang X."/>
            <person name="Qiu G."/>
            <person name="Liu X."/>
        </authorList>
    </citation>
    <scope>NUCLEOTIDE SEQUENCE [LARGE SCALE GENOMIC DNA]</scope>
    <source>
        <strain evidence="3">YSK</strain>
    </source>
</reference>
<feature type="signal peptide" evidence="1">
    <location>
        <begin position="1"/>
        <end position="21"/>
    </location>
</feature>
<dbReference type="KEGG" id="lfp:Y981_10190"/>
<keyword evidence="3" id="KW-1185">Reference proteome</keyword>
<sequence>MKPFMKILIPAVGLAALGTLADCSSLSSLPQGPEGYKVVAGSRSSAPSWINSIGEFTRKQDEKKDNKGSVWFTASSPLENTLQGAKHDAYVRAMRKASERIADQTWNIVGNAVSRRLNPDLQIMHRLRDVTKTRLRAESQGWLVGGEEYMYYWIEYQPKHKELATQGNQSLYRAWALVRFNHDNWECSRRNSLKLLPMVQSDLGGKFGFKKFDQKTYLGVLKDITDKNIQLIPDRVCTGG</sequence>
<proteinExistence type="predicted"/>
<evidence type="ECO:0000313" key="2">
    <source>
        <dbReference type="EMBL" id="AIA31911.1"/>
    </source>
</evidence>
<evidence type="ECO:0000313" key="3">
    <source>
        <dbReference type="Proteomes" id="UP000027059"/>
    </source>
</evidence>
<dbReference type="OrthoDB" id="9865954at2"/>
<dbReference type="AlphaFoldDB" id="A0A059Y2V5"/>
<evidence type="ECO:0008006" key="4">
    <source>
        <dbReference type="Google" id="ProtNLM"/>
    </source>
</evidence>
<dbReference type="Proteomes" id="UP000027059">
    <property type="component" value="Chromosome"/>
</dbReference>
<organism evidence="2 3">
    <name type="scientific">Leptospirillum ferriphilum YSK</name>
    <dbReference type="NCBI Taxonomy" id="1441628"/>
    <lineage>
        <taxon>Bacteria</taxon>
        <taxon>Pseudomonadati</taxon>
        <taxon>Nitrospirota</taxon>
        <taxon>Nitrospiria</taxon>
        <taxon>Nitrospirales</taxon>
        <taxon>Nitrospiraceae</taxon>
        <taxon>Leptospirillum</taxon>
    </lineage>
</organism>
<gene>
    <name evidence="2" type="ORF">Y981_10190</name>
</gene>